<evidence type="ECO:0000313" key="8">
    <source>
        <dbReference type="EMBL" id="CAH1404185.1"/>
    </source>
</evidence>
<comment type="similarity">
    <text evidence="5">Belongs to the TRAFAC class myosin-kinesin ATPase superfamily. Kinesin family.</text>
</comment>
<evidence type="ECO:0000259" key="7">
    <source>
        <dbReference type="PROSITE" id="PS50067"/>
    </source>
</evidence>
<name>A0A9P0MTQ9_NEZVI</name>
<evidence type="ECO:0000256" key="6">
    <source>
        <dbReference type="SAM" id="MobiDB-lite"/>
    </source>
</evidence>
<dbReference type="OrthoDB" id="6617964at2759"/>
<proteinExistence type="inferred from homology"/>
<dbReference type="GO" id="GO:0005874">
    <property type="term" value="C:microtubule"/>
    <property type="evidence" value="ECO:0007669"/>
    <property type="project" value="TreeGrafter"/>
</dbReference>
<dbReference type="GO" id="GO:0003777">
    <property type="term" value="F:microtubule motor activity"/>
    <property type="evidence" value="ECO:0007669"/>
    <property type="project" value="InterPro"/>
</dbReference>
<evidence type="ECO:0000256" key="3">
    <source>
        <dbReference type="ARBA" id="ARBA00022840"/>
    </source>
</evidence>
<dbReference type="GO" id="GO:0005871">
    <property type="term" value="C:kinesin complex"/>
    <property type="evidence" value="ECO:0007669"/>
    <property type="project" value="TreeGrafter"/>
</dbReference>
<dbReference type="AlphaFoldDB" id="A0A9P0MTQ9"/>
<keyword evidence="5" id="KW-0505">Motor protein</keyword>
<dbReference type="PANTHER" id="PTHR24115:SF191">
    <property type="entry name" value="KINESIN-LIKE PROTEIN KIF9"/>
    <property type="match status" value="1"/>
</dbReference>
<keyword evidence="3 5" id="KW-0067">ATP-binding</keyword>
<dbReference type="Gene3D" id="3.40.850.10">
    <property type="entry name" value="Kinesin motor domain"/>
    <property type="match status" value="1"/>
</dbReference>
<keyword evidence="9" id="KW-1185">Reference proteome</keyword>
<dbReference type="Pfam" id="PF00225">
    <property type="entry name" value="Kinesin"/>
    <property type="match status" value="1"/>
</dbReference>
<dbReference type="PANTHER" id="PTHR24115">
    <property type="entry name" value="KINESIN-RELATED"/>
    <property type="match status" value="1"/>
</dbReference>
<keyword evidence="4" id="KW-0963">Cytoplasm</keyword>
<gene>
    <name evidence="8" type="ORF">NEZAVI_LOCUS12638</name>
</gene>
<evidence type="ECO:0000256" key="5">
    <source>
        <dbReference type="PROSITE-ProRule" id="PRU00283"/>
    </source>
</evidence>
<dbReference type="InterPro" id="IPR027640">
    <property type="entry name" value="Kinesin-like_fam"/>
</dbReference>
<dbReference type="Proteomes" id="UP001152798">
    <property type="component" value="Chromosome 6"/>
</dbReference>
<feature type="binding site" evidence="5">
    <location>
        <begin position="91"/>
        <end position="98"/>
    </location>
    <ligand>
        <name>ATP</name>
        <dbReference type="ChEBI" id="CHEBI:30616"/>
    </ligand>
</feature>
<dbReference type="EMBL" id="OV725082">
    <property type="protein sequence ID" value="CAH1404185.1"/>
    <property type="molecule type" value="Genomic_DNA"/>
</dbReference>
<dbReference type="InterPro" id="IPR027417">
    <property type="entry name" value="P-loop_NTPase"/>
</dbReference>
<dbReference type="GO" id="GO:0007018">
    <property type="term" value="P:microtubule-based movement"/>
    <property type="evidence" value="ECO:0007669"/>
    <property type="project" value="InterPro"/>
</dbReference>
<feature type="region of interest" description="Disordered" evidence="6">
    <location>
        <begin position="425"/>
        <end position="477"/>
    </location>
</feature>
<dbReference type="GO" id="GO:0005524">
    <property type="term" value="F:ATP binding"/>
    <property type="evidence" value="ECO:0007669"/>
    <property type="project" value="UniProtKB-UniRule"/>
</dbReference>
<comment type="subcellular location">
    <subcellularLocation>
        <location evidence="1">Cytoplasm</location>
        <location evidence="1">Cytoskeleton</location>
    </subcellularLocation>
</comment>
<sequence length="673" mass="77085">MLPEIQFLVRAFPSPDKDWNNVKLDADQKLIYLRSLEDLRRGKSGSNIYWQFKVDGIFVNAGQEEFYHAVIPKDLLQKVFKGKDLVILCFGSSNTGKSYSAFGIYNRFEYRGIGPRLLEDLFKSKDELADFYKIDISLAYVEIIGKYIHNLLEKGKPKIMNKGRKTYHGFGTRLETICQGMKLIFDGDERRNLEHESSHCGTSILTFDITSTSLLPCNPVTISGRIHLIDTAGTDYGNSPTKSLKCHVDANLTKCELNTICSWYDNHPVHKKIFLRRGSTLVLYLGTTITNSYSRLLGHIRTSGEDLANSMSTLLFGTRLRRLHTPLLVQAKKKNPELIIRGLQDEIREIKEHIVADKLVKSVFMPDTISQDHMEYILREIQAYCRSESFPPAILLAKAHPLILIMGFKEVYNRDINEWKEFVESKEKDPEKRNKRPSSSTSVQRKASRPSIQATSAGRIQPSQAPSGKSPPEDESGTVEDIYARTFSEYLSKYTAVKLKIKLYELDIEDSVKAKCELQSKLTDLKHKIDLLRIELKKEEWNTFNKKLQANIFTKEGKETNKSSEQEKLEMEIDEEVEQFNQARIALCNAHNKYMAASLSLSELKANVEKDFNEYVKLMCCNTLLLPKAETSVCDKQPLVIETPLLQDVKIDRSIEAERCFNKLQRIPIKKRV</sequence>
<dbReference type="InterPro" id="IPR001752">
    <property type="entry name" value="Kinesin_motor_dom"/>
</dbReference>
<feature type="domain" description="Kinesin motor" evidence="7">
    <location>
        <begin position="4"/>
        <end position="323"/>
    </location>
</feature>
<protein>
    <recommendedName>
        <fullName evidence="7">Kinesin motor domain-containing protein</fullName>
    </recommendedName>
</protein>
<dbReference type="GO" id="GO:0016887">
    <property type="term" value="F:ATP hydrolysis activity"/>
    <property type="evidence" value="ECO:0007669"/>
    <property type="project" value="TreeGrafter"/>
</dbReference>
<dbReference type="SUPFAM" id="SSF52540">
    <property type="entry name" value="P-loop containing nucleoside triphosphate hydrolases"/>
    <property type="match status" value="1"/>
</dbReference>
<evidence type="ECO:0000313" key="9">
    <source>
        <dbReference type="Proteomes" id="UP001152798"/>
    </source>
</evidence>
<accession>A0A9P0MTQ9</accession>
<dbReference type="PROSITE" id="PS50067">
    <property type="entry name" value="KINESIN_MOTOR_2"/>
    <property type="match status" value="1"/>
</dbReference>
<evidence type="ECO:0000256" key="4">
    <source>
        <dbReference type="ARBA" id="ARBA00023212"/>
    </source>
</evidence>
<reference evidence="8" key="1">
    <citation type="submission" date="2022-01" db="EMBL/GenBank/DDBJ databases">
        <authorList>
            <person name="King R."/>
        </authorList>
    </citation>
    <scope>NUCLEOTIDE SEQUENCE</scope>
</reference>
<dbReference type="InterPro" id="IPR036961">
    <property type="entry name" value="Kinesin_motor_dom_sf"/>
</dbReference>
<feature type="compositionally biased region" description="Polar residues" evidence="6">
    <location>
        <begin position="437"/>
        <end position="467"/>
    </location>
</feature>
<organism evidence="8 9">
    <name type="scientific">Nezara viridula</name>
    <name type="common">Southern green stink bug</name>
    <name type="synonym">Cimex viridulus</name>
    <dbReference type="NCBI Taxonomy" id="85310"/>
    <lineage>
        <taxon>Eukaryota</taxon>
        <taxon>Metazoa</taxon>
        <taxon>Ecdysozoa</taxon>
        <taxon>Arthropoda</taxon>
        <taxon>Hexapoda</taxon>
        <taxon>Insecta</taxon>
        <taxon>Pterygota</taxon>
        <taxon>Neoptera</taxon>
        <taxon>Paraneoptera</taxon>
        <taxon>Hemiptera</taxon>
        <taxon>Heteroptera</taxon>
        <taxon>Panheteroptera</taxon>
        <taxon>Pentatomomorpha</taxon>
        <taxon>Pentatomoidea</taxon>
        <taxon>Pentatomidae</taxon>
        <taxon>Pentatominae</taxon>
        <taxon>Nezara</taxon>
    </lineage>
</organism>
<keyword evidence="4" id="KW-0206">Cytoskeleton</keyword>
<dbReference type="SMART" id="SM00129">
    <property type="entry name" value="KISc"/>
    <property type="match status" value="1"/>
</dbReference>
<keyword evidence="2 5" id="KW-0547">Nucleotide-binding</keyword>
<dbReference type="GO" id="GO:0008017">
    <property type="term" value="F:microtubule binding"/>
    <property type="evidence" value="ECO:0007669"/>
    <property type="project" value="InterPro"/>
</dbReference>
<evidence type="ECO:0000256" key="2">
    <source>
        <dbReference type="ARBA" id="ARBA00022741"/>
    </source>
</evidence>
<evidence type="ECO:0000256" key="1">
    <source>
        <dbReference type="ARBA" id="ARBA00004245"/>
    </source>
</evidence>